<evidence type="ECO:0000256" key="13">
    <source>
        <dbReference type="SAM" id="MobiDB-lite"/>
    </source>
</evidence>
<dbReference type="Gene3D" id="1.10.10.10">
    <property type="entry name" value="Winged helix-like DNA-binding domain superfamily/Winged helix DNA-binding domain"/>
    <property type="match status" value="1"/>
</dbReference>
<keyword evidence="5" id="KW-0479">Metal-binding</keyword>
<evidence type="ECO:0000256" key="7">
    <source>
        <dbReference type="ARBA" id="ARBA00022833"/>
    </source>
</evidence>
<dbReference type="Pfam" id="PF11717">
    <property type="entry name" value="Tudor-knot"/>
    <property type="match status" value="1"/>
</dbReference>
<evidence type="ECO:0000256" key="9">
    <source>
        <dbReference type="ARBA" id="ARBA00022990"/>
    </source>
</evidence>
<dbReference type="GO" id="GO:0003712">
    <property type="term" value="F:transcription coregulator activity"/>
    <property type="evidence" value="ECO:0007669"/>
    <property type="project" value="TreeGrafter"/>
</dbReference>
<feature type="compositionally biased region" description="Low complexity" evidence="13">
    <location>
        <begin position="445"/>
        <end position="459"/>
    </location>
</feature>
<dbReference type="FunFam" id="3.30.60.60:FF:000001">
    <property type="entry name" value="Histone acetyltransferase"/>
    <property type="match status" value="1"/>
</dbReference>
<reference evidence="15 16" key="1">
    <citation type="journal article" date="2015" name="Sci. Rep.">
        <title>Genome of the facultative scuticociliatosis pathogen Pseudocohnilembus persalinus provides insight into its virulence through horizontal gene transfer.</title>
        <authorList>
            <person name="Xiong J."/>
            <person name="Wang G."/>
            <person name="Cheng J."/>
            <person name="Tian M."/>
            <person name="Pan X."/>
            <person name="Warren A."/>
            <person name="Jiang C."/>
            <person name="Yuan D."/>
            <person name="Miao W."/>
        </authorList>
    </citation>
    <scope>NUCLEOTIDE SEQUENCE [LARGE SCALE GENOMIC DNA]</scope>
    <source>
        <strain evidence="15">36N120E</strain>
    </source>
</reference>
<dbReference type="InterPro" id="IPR036388">
    <property type="entry name" value="WH-like_DNA-bd_sf"/>
</dbReference>
<evidence type="ECO:0000259" key="14">
    <source>
        <dbReference type="PROSITE" id="PS51726"/>
    </source>
</evidence>
<feature type="domain" description="MYST-type HAT" evidence="14">
    <location>
        <begin position="133"/>
        <end position="410"/>
    </location>
</feature>
<evidence type="ECO:0000256" key="1">
    <source>
        <dbReference type="ARBA" id="ARBA00004123"/>
    </source>
</evidence>
<evidence type="ECO:0000256" key="6">
    <source>
        <dbReference type="ARBA" id="ARBA00022771"/>
    </source>
</evidence>
<feature type="region of interest" description="Disordered" evidence="13">
    <location>
        <begin position="1"/>
        <end position="23"/>
    </location>
</feature>
<dbReference type="AlphaFoldDB" id="A0A0V0QFQ1"/>
<dbReference type="GO" id="GO:0000785">
    <property type="term" value="C:chromatin"/>
    <property type="evidence" value="ECO:0007669"/>
    <property type="project" value="TreeGrafter"/>
</dbReference>
<gene>
    <name evidence="15" type="ORF">PPERSA_09643</name>
</gene>
<keyword evidence="9" id="KW-0007">Acetylation</keyword>
<accession>A0A0V0QFQ1</accession>
<sequence>MASKGKGKGKAKGKGKSQPQIISQKTSEFEGAFDSKFYIKALKQDIWYDARIITCRLLKEFENSKKKKTSASYEYYVHYIRYNRRNDEWISGDRIQMTDNQIPEEQSVKKRKQNQTHGHEQDEEYDSTDEITQFQKTIDFIEIGKYKIEVWYYTPFPTGYQNQECLYFCEFCLSFYVTKNELARHMQKCTLTHPPGDEVYRDDSREQSISMFEVDGAKNPIFSENLGYVSKLFLDHKNLYYNMDPFLFYILTENDEQGSHIVGYFSKQKESEQGWNLNCIMTLPCYQRKGYGKFLITFSYELSLIEGKIGTPETPLSDLGKQTYLSWWTQRIVDYIKTQPETQAFTIKDIEKATGVKDKDIIYTMEQTGLIKYAQGKVAICTNRTYLDKLYNEAGRPGLPVYPDKIHWVPYQIKTDKPTYANFFKYEPFKLLQQDEQVPQSLPKQQTSQSQSQSQQQQQ</sequence>
<keyword evidence="8" id="KW-0156">Chromatin regulator</keyword>
<dbReference type="EC" id="2.3.1.48" evidence="3 12"/>
<feature type="region of interest" description="Disordered" evidence="13">
    <location>
        <begin position="100"/>
        <end position="128"/>
    </location>
</feature>
<evidence type="ECO:0000313" key="15">
    <source>
        <dbReference type="EMBL" id="KRX01037.1"/>
    </source>
</evidence>
<evidence type="ECO:0000256" key="10">
    <source>
        <dbReference type="ARBA" id="ARBA00023242"/>
    </source>
</evidence>
<dbReference type="GO" id="GO:0008270">
    <property type="term" value="F:zinc ion binding"/>
    <property type="evidence" value="ECO:0007669"/>
    <property type="project" value="UniProtKB-KW"/>
</dbReference>
<dbReference type="FunCoup" id="A0A0V0QFQ1">
    <property type="interactions" value="18"/>
</dbReference>
<evidence type="ECO:0000256" key="12">
    <source>
        <dbReference type="RuleBase" id="RU361211"/>
    </source>
</evidence>
<evidence type="ECO:0000256" key="5">
    <source>
        <dbReference type="ARBA" id="ARBA00022723"/>
    </source>
</evidence>
<dbReference type="PANTHER" id="PTHR10615">
    <property type="entry name" value="HISTONE ACETYLTRANSFERASE"/>
    <property type="match status" value="1"/>
</dbReference>
<dbReference type="SUPFAM" id="SSF54160">
    <property type="entry name" value="Chromo domain-like"/>
    <property type="match status" value="1"/>
</dbReference>
<dbReference type="Gene3D" id="2.30.30.140">
    <property type="match status" value="1"/>
</dbReference>
<proteinExistence type="inferred from homology"/>
<feature type="compositionally biased region" description="Basic residues" evidence="13">
    <location>
        <begin position="1"/>
        <end position="15"/>
    </location>
</feature>
<dbReference type="Pfam" id="PF17772">
    <property type="entry name" value="zf-MYST"/>
    <property type="match status" value="1"/>
</dbReference>
<dbReference type="InterPro" id="IPR016197">
    <property type="entry name" value="Chromo-like_dom_sf"/>
</dbReference>
<comment type="similarity">
    <text evidence="2 12">Belongs to the MYST (SAS/MOZ) family.</text>
</comment>
<comment type="subcellular location">
    <subcellularLocation>
        <location evidence="1 12">Nucleus</location>
    </subcellularLocation>
</comment>
<comment type="caution">
    <text evidence="15">The sequence shown here is derived from an EMBL/GenBank/DDBJ whole genome shotgun (WGS) entry which is preliminary data.</text>
</comment>
<dbReference type="InterPro" id="IPR040706">
    <property type="entry name" value="Zf-MYST"/>
</dbReference>
<dbReference type="Pfam" id="PF01853">
    <property type="entry name" value="MOZ_SAS"/>
    <property type="match status" value="1"/>
</dbReference>
<name>A0A0V0QFQ1_PSEPJ</name>
<dbReference type="OMA" id="DSPEGNN"/>
<dbReference type="EMBL" id="LDAU01000180">
    <property type="protein sequence ID" value="KRX01037.1"/>
    <property type="molecule type" value="Genomic_DNA"/>
</dbReference>
<dbReference type="GO" id="GO:0006357">
    <property type="term" value="P:regulation of transcription by RNA polymerase II"/>
    <property type="evidence" value="ECO:0007669"/>
    <property type="project" value="TreeGrafter"/>
</dbReference>
<evidence type="ECO:0000256" key="2">
    <source>
        <dbReference type="ARBA" id="ARBA00010107"/>
    </source>
</evidence>
<keyword evidence="7" id="KW-0862">Zinc</keyword>
<evidence type="ECO:0000313" key="16">
    <source>
        <dbReference type="Proteomes" id="UP000054937"/>
    </source>
</evidence>
<dbReference type="GO" id="GO:0003682">
    <property type="term" value="F:chromatin binding"/>
    <property type="evidence" value="ECO:0007669"/>
    <property type="project" value="TreeGrafter"/>
</dbReference>
<feature type="active site" description="Proton donor/acceptor" evidence="11">
    <location>
        <position position="313"/>
    </location>
</feature>
<dbReference type="InterPro" id="IPR016181">
    <property type="entry name" value="Acyl_CoA_acyltransferase"/>
</dbReference>
<dbReference type="OrthoDB" id="787137at2759"/>
<dbReference type="InterPro" id="IPR002717">
    <property type="entry name" value="HAT_MYST-type"/>
</dbReference>
<dbReference type="Proteomes" id="UP000054937">
    <property type="component" value="Unassembled WGS sequence"/>
</dbReference>
<dbReference type="InParanoid" id="A0A0V0QFQ1"/>
<keyword evidence="6" id="KW-0863">Zinc-finger</keyword>
<dbReference type="FunFam" id="3.40.630.30:FF:000002">
    <property type="entry name" value="Histone acetyltransferase"/>
    <property type="match status" value="1"/>
</dbReference>
<dbReference type="GO" id="GO:0005634">
    <property type="term" value="C:nucleus"/>
    <property type="evidence" value="ECO:0007669"/>
    <property type="project" value="UniProtKB-SubCell"/>
</dbReference>
<evidence type="ECO:0000256" key="4">
    <source>
        <dbReference type="ARBA" id="ARBA00022679"/>
    </source>
</evidence>
<dbReference type="Gene3D" id="3.30.60.60">
    <property type="entry name" value="N-acetyl transferase-like"/>
    <property type="match status" value="1"/>
</dbReference>
<keyword evidence="4" id="KW-0808">Transferase</keyword>
<comment type="catalytic activity">
    <reaction evidence="12">
        <text>L-lysyl-[protein] + acetyl-CoA = N(6)-acetyl-L-lysyl-[protein] + CoA + H(+)</text>
        <dbReference type="Rhea" id="RHEA:45948"/>
        <dbReference type="Rhea" id="RHEA-COMP:9752"/>
        <dbReference type="Rhea" id="RHEA-COMP:10731"/>
        <dbReference type="ChEBI" id="CHEBI:15378"/>
        <dbReference type="ChEBI" id="CHEBI:29969"/>
        <dbReference type="ChEBI" id="CHEBI:57287"/>
        <dbReference type="ChEBI" id="CHEBI:57288"/>
        <dbReference type="ChEBI" id="CHEBI:61930"/>
        <dbReference type="EC" id="2.3.1.48"/>
    </reaction>
</comment>
<protein>
    <recommendedName>
        <fullName evidence="3 12">Histone acetyltransferase</fullName>
        <ecNumber evidence="3 12">2.3.1.48</ecNumber>
    </recommendedName>
</protein>
<dbReference type="SUPFAM" id="SSF55729">
    <property type="entry name" value="Acyl-CoA N-acyltransferases (Nat)"/>
    <property type="match status" value="1"/>
</dbReference>
<dbReference type="Gene3D" id="3.40.630.30">
    <property type="match status" value="1"/>
</dbReference>
<dbReference type="InterPro" id="IPR025995">
    <property type="entry name" value="Tudor-knot"/>
</dbReference>
<keyword evidence="10 12" id="KW-0539">Nucleus</keyword>
<feature type="region of interest" description="Disordered" evidence="13">
    <location>
        <begin position="436"/>
        <end position="459"/>
    </location>
</feature>
<dbReference type="PROSITE" id="PS51726">
    <property type="entry name" value="MYST_HAT"/>
    <property type="match status" value="1"/>
</dbReference>
<evidence type="ECO:0000256" key="11">
    <source>
        <dbReference type="PIRSR" id="PIRSR602717-51"/>
    </source>
</evidence>
<dbReference type="PANTHER" id="PTHR10615:SF161">
    <property type="entry name" value="HISTONE ACETYLTRANSFERASE KAT7"/>
    <property type="match status" value="1"/>
</dbReference>
<keyword evidence="16" id="KW-1185">Reference proteome</keyword>
<organism evidence="15 16">
    <name type="scientific">Pseudocohnilembus persalinus</name>
    <name type="common">Ciliate</name>
    <dbReference type="NCBI Taxonomy" id="266149"/>
    <lineage>
        <taxon>Eukaryota</taxon>
        <taxon>Sar</taxon>
        <taxon>Alveolata</taxon>
        <taxon>Ciliophora</taxon>
        <taxon>Intramacronucleata</taxon>
        <taxon>Oligohymenophorea</taxon>
        <taxon>Scuticociliatia</taxon>
        <taxon>Philasterida</taxon>
        <taxon>Pseudocohnilembidae</taxon>
        <taxon>Pseudocohnilembus</taxon>
    </lineage>
</organism>
<evidence type="ECO:0000256" key="3">
    <source>
        <dbReference type="ARBA" id="ARBA00013184"/>
    </source>
</evidence>
<evidence type="ECO:0000256" key="8">
    <source>
        <dbReference type="ARBA" id="ARBA00022853"/>
    </source>
</evidence>
<dbReference type="GO" id="GO:0004402">
    <property type="term" value="F:histone acetyltransferase activity"/>
    <property type="evidence" value="ECO:0007669"/>
    <property type="project" value="InterPro"/>
</dbReference>
<dbReference type="InterPro" id="IPR050603">
    <property type="entry name" value="MYST_HAT"/>
</dbReference>